<keyword evidence="2" id="KW-0472">Membrane</keyword>
<gene>
    <name evidence="3" type="ORF">KDD17_15620</name>
</gene>
<organism evidence="3 4">
    <name type="scientific">Sulfitobacter albidus</name>
    <dbReference type="NCBI Taxonomy" id="2829501"/>
    <lineage>
        <taxon>Bacteria</taxon>
        <taxon>Pseudomonadati</taxon>
        <taxon>Pseudomonadota</taxon>
        <taxon>Alphaproteobacteria</taxon>
        <taxon>Rhodobacterales</taxon>
        <taxon>Roseobacteraceae</taxon>
        <taxon>Sulfitobacter</taxon>
    </lineage>
</organism>
<name>A0A975JDZ4_9RHOB</name>
<dbReference type="Proteomes" id="UP000683291">
    <property type="component" value="Chromosome 1"/>
</dbReference>
<protein>
    <submittedName>
        <fullName evidence="3">Uncharacterized protein</fullName>
    </submittedName>
</protein>
<evidence type="ECO:0000256" key="2">
    <source>
        <dbReference type="SAM" id="Phobius"/>
    </source>
</evidence>
<dbReference type="RefSeq" id="WP_212704503.1">
    <property type="nucleotide sequence ID" value="NZ_CP073581.1"/>
</dbReference>
<accession>A0A975JDZ4</accession>
<keyword evidence="4" id="KW-1185">Reference proteome</keyword>
<dbReference type="AlphaFoldDB" id="A0A975JDZ4"/>
<proteinExistence type="predicted"/>
<keyword evidence="2" id="KW-0812">Transmembrane</keyword>
<evidence type="ECO:0000313" key="3">
    <source>
        <dbReference type="EMBL" id="QUJ76305.1"/>
    </source>
</evidence>
<feature type="transmembrane region" description="Helical" evidence="2">
    <location>
        <begin position="6"/>
        <end position="24"/>
    </location>
</feature>
<dbReference type="KEGG" id="sual:KDD17_15620"/>
<keyword evidence="2" id="KW-1133">Transmembrane helix</keyword>
<reference evidence="3" key="1">
    <citation type="submission" date="2021-04" db="EMBL/GenBank/DDBJ databases">
        <title>Complete genome sequence for Sulfitobacter sp. strain JK7-1.</title>
        <authorList>
            <person name="Park S.-J."/>
        </authorList>
    </citation>
    <scope>NUCLEOTIDE SEQUENCE</scope>
    <source>
        <strain evidence="3">JK7-1</strain>
    </source>
</reference>
<feature type="region of interest" description="Disordered" evidence="1">
    <location>
        <begin position="89"/>
        <end position="137"/>
    </location>
</feature>
<evidence type="ECO:0000313" key="4">
    <source>
        <dbReference type="Proteomes" id="UP000683291"/>
    </source>
</evidence>
<sequence>MELIADILLGAGAIGAGIYCFVLGRRLNRFNDLEKGVGGAVAVLSAQVDDLTRTLTAAQQTAAQSAQTLTDLTARAEDMSRRLELQIASLHDLPPETNRTEPVSVPTAAPKRPAPTAPSREGSPLFARRATGTGDAA</sequence>
<evidence type="ECO:0000256" key="1">
    <source>
        <dbReference type="SAM" id="MobiDB-lite"/>
    </source>
</evidence>
<dbReference type="EMBL" id="CP073581">
    <property type="protein sequence ID" value="QUJ76305.1"/>
    <property type="molecule type" value="Genomic_DNA"/>
</dbReference>